<evidence type="ECO:0000256" key="2">
    <source>
        <dbReference type="ARBA" id="ARBA00006490"/>
    </source>
</evidence>
<dbReference type="Gene3D" id="3.90.1150.10">
    <property type="entry name" value="Aspartate Aminotransferase, domain 1"/>
    <property type="match status" value="1"/>
</dbReference>
<organism evidence="10 11">
    <name type="scientific">Eiseniibacteriota bacterium</name>
    <dbReference type="NCBI Taxonomy" id="2212470"/>
    <lineage>
        <taxon>Bacteria</taxon>
        <taxon>Candidatus Eiseniibacteriota</taxon>
    </lineage>
</organism>
<dbReference type="FunFam" id="3.40.640.10:FF:000084">
    <property type="entry name" value="IscS-like cysteine desulfurase"/>
    <property type="match status" value="1"/>
</dbReference>
<dbReference type="AlphaFoldDB" id="A0A933SDQ6"/>
<evidence type="ECO:0000259" key="9">
    <source>
        <dbReference type="Pfam" id="PF00266"/>
    </source>
</evidence>
<dbReference type="GO" id="GO:0051536">
    <property type="term" value="F:iron-sulfur cluster binding"/>
    <property type="evidence" value="ECO:0007669"/>
    <property type="project" value="UniProtKB-KW"/>
</dbReference>
<evidence type="ECO:0000256" key="6">
    <source>
        <dbReference type="ARBA" id="ARBA00023004"/>
    </source>
</evidence>
<proteinExistence type="inferred from homology"/>
<dbReference type="Proteomes" id="UP000696931">
    <property type="component" value="Unassembled WGS sequence"/>
</dbReference>
<dbReference type="Gene3D" id="3.40.640.10">
    <property type="entry name" value="Type I PLP-dependent aspartate aminotransferase-like (Major domain)"/>
    <property type="match status" value="1"/>
</dbReference>
<keyword evidence="5" id="KW-0663">Pyridoxal phosphate</keyword>
<keyword evidence="7" id="KW-0411">Iron-sulfur</keyword>
<comment type="cofactor">
    <cofactor evidence="1">
        <name>pyridoxal 5'-phosphate</name>
        <dbReference type="ChEBI" id="CHEBI:597326"/>
    </cofactor>
</comment>
<dbReference type="PANTHER" id="PTHR11601">
    <property type="entry name" value="CYSTEINE DESULFURYLASE FAMILY MEMBER"/>
    <property type="match status" value="1"/>
</dbReference>
<dbReference type="PIRSF" id="PIRSF005572">
    <property type="entry name" value="NifS"/>
    <property type="match status" value="1"/>
</dbReference>
<dbReference type="GO" id="GO:0046872">
    <property type="term" value="F:metal ion binding"/>
    <property type="evidence" value="ECO:0007669"/>
    <property type="project" value="UniProtKB-KW"/>
</dbReference>
<evidence type="ECO:0000256" key="3">
    <source>
        <dbReference type="ARBA" id="ARBA00022679"/>
    </source>
</evidence>
<sequence length="390" mass="40291">MKHVYADHAATTRPAPEAVQAMLPYVADGFGNPSSVHTRGEAARDAVEAARIEVARLMAAQPEEIVFTASGSESNNLALKGVAASTDGTRRRIVVSAIEHPSVLATAKHLEARGHALTVVPVQANGRIDPDELGAALGDDVALVSVMALNNETGVTQPLEDIGARVKACGALFHVDAVQAPGKLALHVDGWNADLVSIAAHKFGGVPGAAALFVRRRTRLVPLVHGGRQERGRRAGTENVPAIVAMGAAAVLARTALATGEPARLADLGERLLAALLMRVADTRLNGDLNQRAGGILNVCFAGVDGEAALHELDRAGVIVSTGSACSSGEQGPSHVLTAMGLTAEDAHASVRFSLGRESTAEDVEYIAEVTPPIVERLRALSGPALGKSA</sequence>
<dbReference type="InterPro" id="IPR015424">
    <property type="entry name" value="PyrdxlP-dep_Trfase"/>
</dbReference>
<evidence type="ECO:0000256" key="7">
    <source>
        <dbReference type="ARBA" id="ARBA00023014"/>
    </source>
</evidence>
<dbReference type="PANTHER" id="PTHR11601:SF34">
    <property type="entry name" value="CYSTEINE DESULFURASE"/>
    <property type="match status" value="1"/>
</dbReference>
<evidence type="ECO:0000256" key="1">
    <source>
        <dbReference type="ARBA" id="ARBA00001933"/>
    </source>
</evidence>
<dbReference type="InterPro" id="IPR000192">
    <property type="entry name" value="Aminotrans_V_dom"/>
</dbReference>
<keyword evidence="3" id="KW-0808">Transferase</keyword>
<evidence type="ECO:0000313" key="11">
    <source>
        <dbReference type="Proteomes" id="UP000696931"/>
    </source>
</evidence>
<comment type="caution">
    <text evidence="10">The sequence shown here is derived from an EMBL/GenBank/DDBJ whole genome shotgun (WGS) entry which is preliminary data.</text>
</comment>
<comment type="catalytic activity">
    <reaction evidence="8">
        <text>(sulfur carrier)-H + L-cysteine = (sulfur carrier)-SH + L-alanine</text>
        <dbReference type="Rhea" id="RHEA:43892"/>
        <dbReference type="Rhea" id="RHEA-COMP:14737"/>
        <dbReference type="Rhea" id="RHEA-COMP:14739"/>
        <dbReference type="ChEBI" id="CHEBI:29917"/>
        <dbReference type="ChEBI" id="CHEBI:35235"/>
        <dbReference type="ChEBI" id="CHEBI:57972"/>
        <dbReference type="ChEBI" id="CHEBI:64428"/>
        <dbReference type="EC" id="2.8.1.7"/>
    </reaction>
</comment>
<dbReference type="InterPro" id="IPR016454">
    <property type="entry name" value="Cysteine_dSase"/>
</dbReference>
<evidence type="ECO:0000256" key="5">
    <source>
        <dbReference type="ARBA" id="ARBA00022898"/>
    </source>
</evidence>
<dbReference type="GO" id="GO:0031071">
    <property type="term" value="F:cysteine desulfurase activity"/>
    <property type="evidence" value="ECO:0007669"/>
    <property type="project" value="UniProtKB-EC"/>
</dbReference>
<gene>
    <name evidence="10" type="ORF">HZA61_10030</name>
</gene>
<evidence type="ECO:0000256" key="8">
    <source>
        <dbReference type="ARBA" id="ARBA00050776"/>
    </source>
</evidence>
<dbReference type="InterPro" id="IPR015421">
    <property type="entry name" value="PyrdxlP-dep_Trfase_major"/>
</dbReference>
<keyword evidence="4" id="KW-0479">Metal-binding</keyword>
<name>A0A933SDQ6_UNCEI</name>
<protein>
    <submittedName>
        <fullName evidence="10">Cysteine desulfurase</fullName>
    </submittedName>
</protein>
<dbReference type="InterPro" id="IPR015422">
    <property type="entry name" value="PyrdxlP-dep_Trfase_small"/>
</dbReference>
<keyword evidence="6" id="KW-0408">Iron</keyword>
<comment type="similarity">
    <text evidence="2">Belongs to the class-V pyridoxal-phosphate-dependent aminotransferase family. NifS/IscS subfamily.</text>
</comment>
<feature type="domain" description="Aminotransferase class V" evidence="9">
    <location>
        <begin position="4"/>
        <end position="366"/>
    </location>
</feature>
<accession>A0A933SDQ6</accession>
<dbReference type="SUPFAM" id="SSF53383">
    <property type="entry name" value="PLP-dependent transferases"/>
    <property type="match status" value="1"/>
</dbReference>
<evidence type="ECO:0000313" key="10">
    <source>
        <dbReference type="EMBL" id="MBI5169815.1"/>
    </source>
</evidence>
<dbReference type="Pfam" id="PF00266">
    <property type="entry name" value="Aminotran_5"/>
    <property type="match status" value="1"/>
</dbReference>
<dbReference type="EMBL" id="JACRIW010000069">
    <property type="protein sequence ID" value="MBI5169815.1"/>
    <property type="molecule type" value="Genomic_DNA"/>
</dbReference>
<dbReference type="Gene3D" id="1.10.260.50">
    <property type="match status" value="1"/>
</dbReference>
<evidence type="ECO:0000256" key="4">
    <source>
        <dbReference type="ARBA" id="ARBA00022723"/>
    </source>
</evidence>
<reference evidence="10" key="1">
    <citation type="submission" date="2020-07" db="EMBL/GenBank/DDBJ databases">
        <title>Huge and variable diversity of episymbiotic CPR bacteria and DPANN archaea in groundwater ecosystems.</title>
        <authorList>
            <person name="He C.Y."/>
            <person name="Keren R."/>
            <person name="Whittaker M."/>
            <person name="Farag I.F."/>
            <person name="Doudna J."/>
            <person name="Cate J.H.D."/>
            <person name="Banfield J.F."/>
        </authorList>
    </citation>
    <scope>NUCLEOTIDE SEQUENCE</scope>
    <source>
        <strain evidence="10">NC_groundwater_1813_Pr3_B-0.1um_71_17</strain>
    </source>
</reference>